<evidence type="ECO:0000313" key="4">
    <source>
        <dbReference type="Proteomes" id="UP000663881"/>
    </source>
</evidence>
<dbReference type="GO" id="GO:0031533">
    <property type="term" value="C:mRNA capping enzyme complex"/>
    <property type="evidence" value="ECO:0007669"/>
    <property type="project" value="InterPro"/>
</dbReference>
<dbReference type="EMBL" id="CAJNON010001100">
    <property type="protein sequence ID" value="CAF1427845.1"/>
    <property type="molecule type" value="Genomic_DNA"/>
</dbReference>
<dbReference type="GO" id="GO:0003723">
    <property type="term" value="F:RNA binding"/>
    <property type="evidence" value="ECO:0007669"/>
    <property type="project" value="InterPro"/>
</dbReference>
<dbReference type="Proteomes" id="UP000663881">
    <property type="component" value="Unassembled WGS sequence"/>
</dbReference>
<organism evidence="3 4">
    <name type="scientific">Adineta steineri</name>
    <dbReference type="NCBI Taxonomy" id="433720"/>
    <lineage>
        <taxon>Eukaryota</taxon>
        <taxon>Metazoa</taxon>
        <taxon>Spiralia</taxon>
        <taxon>Gnathifera</taxon>
        <taxon>Rotifera</taxon>
        <taxon>Eurotatoria</taxon>
        <taxon>Bdelloidea</taxon>
        <taxon>Adinetida</taxon>
        <taxon>Adinetidae</taxon>
        <taxon>Adineta</taxon>
    </lineage>
</organism>
<dbReference type="GO" id="GO:0106005">
    <property type="term" value="P:RNA 5'-cap (guanine-N7)-methylation"/>
    <property type="evidence" value="ECO:0007669"/>
    <property type="project" value="InterPro"/>
</dbReference>
<evidence type="ECO:0000313" key="3">
    <source>
        <dbReference type="EMBL" id="CAF3599187.1"/>
    </source>
</evidence>
<dbReference type="InterPro" id="IPR028271">
    <property type="entry name" value="RAMAC"/>
</dbReference>
<feature type="compositionally biased region" description="Basic and acidic residues" evidence="1">
    <location>
        <begin position="88"/>
        <end position="97"/>
    </location>
</feature>
<evidence type="ECO:0000256" key="1">
    <source>
        <dbReference type="SAM" id="MobiDB-lite"/>
    </source>
</evidence>
<accession>A0A818N3Y9</accession>
<reference evidence="3" key="1">
    <citation type="submission" date="2021-02" db="EMBL/GenBank/DDBJ databases">
        <authorList>
            <person name="Nowell W R."/>
        </authorList>
    </citation>
    <scope>NUCLEOTIDE SEQUENCE</scope>
</reference>
<dbReference type="Pfam" id="PF15320">
    <property type="entry name" value="RAM"/>
    <property type="match status" value="1"/>
</dbReference>
<dbReference type="OrthoDB" id="5875297at2759"/>
<feature type="compositionally biased region" description="Low complexity" evidence="1">
    <location>
        <begin position="61"/>
        <end position="87"/>
    </location>
</feature>
<comment type="caution">
    <text evidence="3">The sequence shown here is derived from an EMBL/GenBank/DDBJ whole genome shotgun (WGS) entry which is preliminary data.</text>
</comment>
<dbReference type="Proteomes" id="UP000663891">
    <property type="component" value="Unassembled WGS sequence"/>
</dbReference>
<protein>
    <submittedName>
        <fullName evidence="3">Uncharacterized protein</fullName>
    </submittedName>
</protein>
<dbReference type="AlphaFoldDB" id="A0A818N3Y9"/>
<dbReference type="EMBL" id="CAJOAY010000240">
    <property type="protein sequence ID" value="CAF3599187.1"/>
    <property type="molecule type" value="Genomic_DNA"/>
</dbReference>
<evidence type="ECO:0000313" key="2">
    <source>
        <dbReference type="EMBL" id="CAF1427845.1"/>
    </source>
</evidence>
<proteinExistence type="predicted"/>
<name>A0A818N3Y9_9BILA</name>
<feature type="region of interest" description="Disordered" evidence="1">
    <location>
        <begin position="34"/>
        <end position="107"/>
    </location>
</feature>
<gene>
    <name evidence="3" type="ORF">OKA104_LOCUS6523</name>
    <name evidence="2" type="ORF">VCS650_LOCUS38110</name>
</gene>
<sequence length="107" mass="13155">MTTIQDENESKNSSTVEELTRLNKLFAKRYTNEDKEYIQTSEPCSTGPPIVDDWGEDRKNYQNQRNRYTNNNRYNRNNQYDRQQYRNYSHDRHDRSRSPTSYYDKRR</sequence>